<dbReference type="Pfam" id="PF00171">
    <property type="entry name" value="Aldedh"/>
    <property type="match status" value="1"/>
</dbReference>
<evidence type="ECO:0000259" key="4">
    <source>
        <dbReference type="Pfam" id="PF00171"/>
    </source>
</evidence>
<dbReference type="PANTHER" id="PTHR43353:SF6">
    <property type="entry name" value="CYTOPLASMIC ALDEHYDE DEHYDROGENASE (EUROFUNG)"/>
    <property type="match status" value="1"/>
</dbReference>
<evidence type="ECO:0000256" key="2">
    <source>
        <dbReference type="PROSITE-ProRule" id="PRU10007"/>
    </source>
</evidence>
<dbReference type="VEuPathDB" id="FungiDB:Z520_03355"/>
<gene>
    <name evidence="5" type="ORF">Z520_03355</name>
</gene>
<feature type="domain" description="Aldehyde dehydrogenase" evidence="4">
    <location>
        <begin position="52"/>
        <end position="515"/>
    </location>
</feature>
<dbReference type="InterPro" id="IPR050740">
    <property type="entry name" value="Aldehyde_DH_Superfamily"/>
</dbReference>
<dbReference type="STRING" id="1442371.A0A0D2KC57"/>
<accession>A0A0D2KC57</accession>
<evidence type="ECO:0000256" key="1">
    <source>
        <dbReference type="ARBA" id="ARBA00023002"/>
    </source>
</evidence>
<dbReference type="GO" id="GO:0009450">
    <property type="term" value="P:gamma-aminobutyric acid catabolic process"/>
    <property type="evidence" value="ECO:0007669"/>
    <property type="project" value="TreeGrafter"/>
</dbReference>
<keyword evidence="6" id="KW-1185">Reference proteome</keyword>
<feature type="active site" evidence="2">
    <location>
        <position position="286"/>
    </location>
</feature>
<reference evidence="5 6" key="1">
    <citation type="submission" date="2015-01" db="EMBL/GenBank/DDBJ databases">
        <title>The Genome Sequence of Fonsecaea multimorphosa CBS 102226.</title>
        <authorList>
            <consortium name="The Broad Institute Genomics Platform"/>
            <person name="Cuomo C."/>
            <person name="de Hoog S."/>
            <person name="Gorbushina A."/>
            <person name="Stielow B."/>
            <person name="Teixiera M."/>
            <person name="Abouelleil A."/>
            <person name="Chapman S.B."/>
            <person name="Priest M."/>
            <person name="Young S.K."/>
            <person name="Wortman J."/>
            <person name="Nusbaum C."/>
            <person name="Birren B."/>
        </authorList>
    </citation>
    <scope>NUCLEOTIDE SEQUENCE [LARGE SCALE GENOMIC DNA]</scope>
    <source>
        <strain evidence="5 6">CBS 102226</strain>
    </source>
</reference>
<dbReference type="OrthoDB" id="310895at2759"/>
<name>A0A0D2KC57_9EURO</name>
<dbReference type="RefSeq" id="XP_016634812.1">
    <property type="nucleotide sequence ID" value="XM_016773866.1"/>
</dbReference>
<dbReference type="SUPFAM" id="SSF53720">
    <property type="entry name" value="ALDH-like"/>
    <property type="match status" value="1"/>
</dbReference>
<evidence type="ECO:0000256" key="3">
    <source>
        <dbReference type="RuleBase" id="RU003345"/>
    </source>
</evidence>
<dbReference type="InterPro" id="IPR016163">
    <property type="entry name" value="Ald_DH_C"/>
</dbReference>
<dbReference type="Gene3D" id="3.40.309.10">
    <property type="entry name" value="Aldehyde Dehydrogenase, Chain A, domain 2"/>
    <property type="match status" value="1"/>
</dbReference>
<dbReference type="CDD" id="cd07105">
    <property type="entry name" value="ALDH_SaliADH"/>
    <property type="match status" value="1"/>
</dbReference>
<dbReference type="PANTHER" id="PTHR43353">
    <property type="entry name" value="SUCCINATE-SEMIALDEHYDE DEHYDROGENASE, MITOCHONDRIAL"/>
    <property type="match status" value="1"/>
</dbReference>
<evidence type="ECO:0000313" key="6">
    <source>
        <dbReference type="Proteomes" id="UP000053411"/>
    </source>
</evidence>
<dbReference type="InterPro" id="IPR029510">
    <property type="entry name" value="Ald_DH_CS_GLU"/>
</dbReference>
<dbReference type="Proteomes" id="UP000053411">
    <property type="component" value="Unassembled WGS sequence"/>
</dbReference>
<sequence>MAPSLIHTTTTDSYNSEGTLSNCRDGVIPSPSAFDTGSTIPLWLNGEQVELSETFDVISPQNQKVLYKCSSASETDVERAVASAQEAFKAWSQTKPNFRRDIFLRAADIFEKRMQELGHYSQTETGALPSMFSLEHGLAADACRSVAGLIQIATASSVLNPAEHGSNAITVKQPYGVVLAISPWNVPNVLALRACLQPLAMGNTVVHKGPELAPATHWGVVSVLHEAGLPAGCLNTIYHRPADAGKITSALIAHPAIKKINFTGSTSVGAIIASQAGKYLKPTVMELGGKAPSIVCEDANIPYAAQQCALGALLHAGQICMSTERIIVHVRIADQFRAALKDTIDEIFTEKGIGAPRLVSLPAVNKTNALVADALSKGATALCGGPAANTANNDVVTDRAVDTKLAPTVLQDVAPGMDIYYTESFGPTVSLYVVDSDDEAIRLANDTQHGLSSAVFTEDLRRGLGIAKKIETGAVHINSMTVHDEPALPHGGVKASGWGRFNGLQGLEEWVFTQVVTWKDRDYYAGKNIASYMKW</sequence>
<dbReference type="InterPro" id="IPR016162">
    <property type="entry name" value="Ald_DH_N"/>
</dbReference>
<proteinExistence type="inferred from homology"/>
<evidence type="ECO:0000313" key="5">
    <source>
        <dbReference type="EMBL" id="KIY00690.1"/>
    </source>
</evidence>
<dbReference type="PROSITE" id="PS00687">
    <property type="entry name" value="ALDEHYDE_DEHYDR_GLU"/>
    <property type="match status" value="1"/>
</dbReference>
<keyword evidence="1 3" id="KW-0560">Oxidoreductase</keyword>
<dbReference type="GeneID" id="27709101"/>
<dbReference type="GO" id="GO:0004777">
    <property type="term" value="F:succinate-semialdehyde dehydrogenase (NAD+) activity"/>
    <property type="evidence" value="ECO:0007669"/>
    <property type="project" value="TreeGrafter"/>
</dbReference>
<dbReference type="InterPro" id="IPR015590">
    <property type="entry name" value="Aldehyde_DH_dom"/>
</dbReference>
<dbReference type="InterPro" id="IPR016161">
    <property type="entry name" value="Ald_DH/histidinol_DH"/>
</dbReference>
<organism evidence="5 6">
    <name type="scientific">Fonsecaea multimorphosa CBS 102226</name>
    <dbReference type="NCBI Taxonomy" id="1442371"/>
    <lineage>
        <taxon>Eukaryota</taxon>
        <taxon>Fungi</taxon>
        <taxon>Dikarya</taxon>
        <taxon>Ascomycota</taxon>
        <taxon>Pezizomycotina</taxon>
        <taxon>Eurotiomycetes</taxon>
        <taxon>Chaetothyriomycetidae</taxon>
        <taxon>Chaetothyriales</taxon>
        <taxon>Herpotrichiellaceae</taxon>
        <taxon>Fonsecaea</taxon>
    </lineage>
</organism>
<comment type="similarity">
    <text evidence="3">Belongs to the aldehyde dehydrogenase family.</text>
</comment>
<protein>
    <recommendedName>
        <fullName evidence="4">Aldehyde dehydrogenase domain-containing protein</fullName>
    </recommendedName>
</protein>
<dbReference type="Gene3D" id="3.40.605.10">
    <property type="entry name" value="Aldehyde Dehydrogenase, Chain A, domain 1"/>
    <property type="match status" value="1"/>
</dbReference>
<dbReference type="AlphaFoldDB" id="A0A0D2KC57"/>
<dbReference type="EMBL" id="KN848066">
    <property type="protein sequence ID" value="KIY00690.1"/>
    <property type="molecule type" value="Genomic_DNA"/>
</dbReference>